<evidence type="ECO:0000256" key="1">
    <source>
        <dbReference type="SAM" id="MobiDB-lite"/>
    </source>
</evidence>
<gene>
    <name evidence="2" type="ORF">MGG_17129</name>
</gene>
<protein>
    <submittedName>
        <fullName evidence="2">Uncharacterized protein</fullName>
    </submittedName>
</protein>
<sequence>MSDSVDGSDGVGVKYRVCMAKHTATQYQLNRGSRVRSGAFGFRPPQNQAARPGSAWRRGQGPLDGNLSIACPGWESITAR</sequence>
<evidence type="ECO:0000313" key="2">
    <source>
        <dbReference type="EMBL" id="EHA50453.1"/>
    </source>
</evidence>
<evidence type="ECO:0000313" key="3">
    <source>
        <dbReference type="Proteomes" id="UP000009058"/>
    </source>
</evidence>
<accession>G4NAA8</accession>
<keyword evidence="3" id="KW-1185">Reference proteome</keyword>
<reference key="2">
    <citation type="submission" date="2011-05" db="EMBL/GenBank/DDBJ databases">
        <title>The Genome Sequence of Magnaporthe oryzae 70-15.</title>
        <authorList>
            <consortium name="The Broad Institute Genome Sequencing Platform"/>
            <person name="Ma L.-J."/>
            <person name="Dead R."/>
            <person name="Young S.K."/>
            <person name="Zeng Q."/>
            <person name="Gargeya S."/>
            <person name="Fitzgerald M."/>
            <person name="Haas B."/>
            <person name="Abouelleil A."/>
            <person name="Alvarado L."/>
            <person name="Arachchi H.M."/>
            <person name="Berlin A."/>
            <person name="Brown A."/>
            <person name="Chapman S.B."/>
            <person name="Chen Z."/>
            <person name="Dunbar C."/>
            <person name="Freedman E."/>
            <person name="Gearin G."/>
            <person name="Gellesch M."/>
            <person name="Goldberg J."/>
            <person name="Griggs A."/>
            <person name="Gujja S."/>
            <person name="Heiman D."/>
            <person name="Howarth C."/>
            <person name="Larson L."/>
            <person name="Lui A."/>
            <person name="MacDonald P.J.P."/>
            <person name="Mehta T."/>
            <person name="Montmayeur A."/>
            <person name="Murphy C."/>
            <person name="Neiman D."/>
            <person name="Pearson M."/>
            <person name="Priest M."/>
            <person name="Roberts A."/>
            <person name="Saif S."/>
            <person name="Shea T."/>
            <person name="Shenoy N."/>
            <person name="Sisk P."/>
            <person name="Stolte C."/>
            <person name="Sykes S."/>
            <person name="Yandava C."/>
            <person name="Wortman J."/>
            <person name="Nusbaum C."/>
            <person name="Birren B."/>
        </authorList>
    </citation>
    <scope>NUCLEOTIDE SEQUENCE</scope>
    <source>
        <strain>70-15</strain>
    </source>
</reference>
<feature type="region of interest" description="Disordered" evidence="1">
    <location>
        <begin position="42"/>
        <end position="62"/>
    </location>
</feature>
<dbReference type="HOGENOM" id="CLU_2590211_0_0_1"/>
<dbReference type="KEGG" id="mgr:MGG_17129"/>
<organism evidence="2 3">
    <name type="scientific">Pyricularia oryzae (strain 70-15 / ATCC MYA-4617 / FGSC 8958)</name>
    <name type="common">Rice blast fungus</name>
    <name type="synonym">Magnaporthe oryzae</name>
    <dbReference type="NCBI Taxonomy" id="242507"/>
    <lineage>
        <taxon>Eukaryota</taxon>
        <taxon>Fungi</taxon>
        <taxon>Dikarya</taxon>
        <taxon>Ascomycota</taxon>
        <taxon>Pezizomycotina</taxon>
        <taxon>Sordariomycetes</taxon>
        <taxon>Sordariomycetidae</taxon>
        <taxon>Magnaporthales</taxon>
        <taxon>Pyriculariaceae</taxon>
        <taxon>Pyricularia</taxon>
    </lineage>
</organism>
<dbReference type="EMBL" id="CM001234">
    <property type="protein sequence ID" value="EHA50453.1"/>
    <property type="molecule type" value="Genomic_DNA"/>
</dbReference>
<dbReference type="InParanoid" id="G4NAA8"/>
<dbReference type="GeneID" id="12985402"/>
<dbReference type="Proteomes" id="UP000009058">
    <property type="component" value="Chromosome 4"/>
</dbReference>
<name>G4NAA8_PYRO7</name>
<dbReference type="AlphaFoldDB" id="G4NAA8"/>
<proteinExistence type="predicted"/>
<dbReference type="RefSeq" id="XP_003716772.1">
    <property type="nucleotide sequence ID" value="XM_003716724.1"/>
</dbReference>
<dbReference type="VEuPathDB" id="FungiDB:MGG_17129"/>
<reference evidence="2 3" key="1">
    <citation type="journal article" date="2005" name="Nature">
        <title>The genome sequence of the rice blast fungus Magnaporthe grisea.</title>
        <authorList>
            <person name="Dean R.A."/>
            <person name="Talbot N.J."/>
            <person name="Ebbole D.J."/>
            <person name="Farman M.L."/>
            <person name="Mitchell T.K."/>
            <person name="Orbach M.J."/>
            <person name="Thon M."/>
            <person name="Kulkarni R."/>
            <person name="Xu J.R."/>
            <person name="Pan H."/>
            <person name="Read N.D."/>
            <person name="Lee Y.H."/>
            <person name="Carbone I."/>
            <person name="Brown D."/>
            <person name="Oh Y.Y."/>
            <person name="Donofrio N."/>
            <person name="Jeong J.S."/>
            <person name="Soanes D.M."/>
            <person name="Djonovic S."/>
            <person name="Kolomiets E."/>
            <person name="Rehmeyer C."/>
            <person name="Li W."/>
            <person name="Harding M."/>
            <person name="Kim S."/>
            <person name="Lebrun M.H."/>
            <person name="Bohnert H."/>
            <person name="Coughlan S."/>
            <person name="Butler J."/>
            <person name="Calvo S."/>
            <person name="Ma L.J."/>
            <person name="Nicol R."/>
            <person name="Purcell S."/>
            <person name="Nusbaum C."/>
            <person name="Galagan J.E."/>
            <person name="Birren B.W."/>
        </authorList>
    </citation>
    <scope>NUCLEOTIDE SEQUENCE [LARGE SCALE GENOMIC DNA]</scope>
    <source>
        <strain evidence="3">70-15 / ATCC MYA-4617 / FGSC 8958</strain>
    </source>
</reference>